<evidence type="ECO:0000256" key="11">
    <source>
        <dbReference type="ARBA" id="ARBA00023098"/>
    </source>
</evidence>
<evidence type="ECO:0000256" key="12">
    <source>
        <dbReference type="ARBA" id="ARBA00029757"/>
    </source>
</evidence>
<dbReference type="PANTHER" id="PTHR42724">
    <property type="entry name" value="TETRAACYLDISACCHARIDE 4'-KINASE"/>
    <property type="match status" value="1"/>
</dbReference>
<dbReference type="PANTHER" id="PTHR42724:SF1">
    <property type="entry name" value="TETRAACYLDISACCHARIDE 4'-KINASE, MITOCHONDRIAL-RELATED"/>
    <property type="match status" value="1"/>
</dbReference>
<name>A0A2Z4IMD8_9BACT</name>
<accession>A0A2Z4IMD8</accession>
<sequence>MRPYHLLLYPFSFLYDGITRLRNRMFDRGMKRSLVFEIPTVVVGNLAMGGTGKTPMVEFLIRAFKDNYTVATLSRGYGRKTSGYILAEEATQPTDIGDEPFQIYSKFGREVAVAVGEQRIEAIPQIIAERPETELVILDDAFQHRYVKGNFNLLLTTFQRPFFTDHVVPMGMLRENRDGANRAHAVVVTKCPDKLDEATKTHYLHKILGYAPKDCPVFFAGLEYGQAYNVRDNKEEPIQKVILLSGIANNDLLRKKVGEMYELLETLEYSDHHHYTERDMERIVERFNLRKAESPVLLTTEKDAVKLKADKLLRYLQEIPIFALPVQVKMEEEEKNTLLEHVTKAIRNKGYQREV</sequence>
<dbReference type="GO" id="GO:0009245">
    <property type="term" value="P:lipid A biosynthetic process"/>
    <property type="evidence" value="ECO:0007669"/>
    <property type="project" value="UniProtKB-UniRule"/>
</dbReference>
<comment type="similarity">
    <text evidence="13">Belongs to the LpxK family.</text>
</comment>
<evidence type="ECO:0000256" key="5">
    <source>
        <dbReference type="ARBA" id="ARBA00022516"/>
    </source>
</evidence>
<dbReference type="GO" id="GO:0005886">
    <property type="term" value="C:plasma membrane"/>
    <property type="evidence" value="ECO:0007669"/>
    <property type="project" value="TreeGrafter"/>
</dbReference>
<evidence type="ECO:0000313" key="15">
    <source>
        <dbReference type="Proteomes" id="UP000248688"/>
    </source>
</evidence>
<keyword evidence="5 13" id="KW-0444">Lipid biosynthesis</keyword>
<dbReference type="InterPro" id="IPR003758">
    <property type="entry name" value="LpxK"/>
</dbReference>
<evidence type="ECO:0000313" key="14">
    <source>
        <dbReference type="EMBL" id="AWW31756.1"/>
    </source>
</evidence>
<keyword evidence="8 13" id="KW-0547">Nucleotide-binding</keyword>
<dbReference type="GO" id="GO:0005524">
    <property type="term" value="F:ATP binding"/>
    <property type="evidence" value="ECO:0007669"/>
    <property type="project" value="UniProtKB-UniRule"/>
</dbReference>
<dbReference type="EC" id="2.7.1.130" evidence="3 13"/>
<evidence type="ECO:0000256" key="6">
    <source>
        <dbReference type="ARBA" id="ARBA00022556"/>
    </source>
</evidence>
<comment type="catalytic activity">
    <reaction evidence="13">
        <text>a lipid A disaccharide + ATP = a lipid IVA + ADP + H(+)</text>
        <dbReference type="Rhea" id="RHEA:67840"/>
        <dbReference type="ChEBI" id="CHEBI:15378"/>
        <dbReference type="ChEBI" id="CHEBI:30616"/>
        <dbReference type="ChEBI" id="CHEBI:176343"/>
        <dbReference type="ChEBI" id="CHEBI:176425"/>
        <dbReference type="ChEBI" id="CHEBI:456216"/>
        <dbReference type="EC" id="2.7.1.130"/>
    </reaction>
</comment>
<organism evidence="14 15">
    <name type="scientific">Echinicola strongylocentroti</name>
    <dbReference type="NCBI Taxonomy" id="1795355"/>
    <lineage>
        <taxon>Bacteria</taxon>
        <taxon>Pseudomonadati</taxon>
        <taxon>Bacteroidota</taxon>
        <taxon>Cytophagia</taxon>
        <taxon>Cytophagales</taxon>
        <taxon>Cyclobacteriaceae</taxon>
        <taxon>Echinicola</taxon>
    </lineage>
</organism>
<evidence type="ECO:0000256" key="4">
    <source>
        <dbReference type="ARBA" id="ARBA00016436"/>
    </source>
</evidence>
<evidence type="ECO:0000256" key="8">
    <source>
        <dbReference type="ARBA" id="ARBA00022741"/>
    </source>
</evidence>
<keyword evidence="9 13" id="KW-0418">Kinase</keyword>
<comment type="pathway">
    <text evidence="2 13">Glycolipid biosynthesis; lipid IV(A) biosynthesis; lipid IV(A) from (3R)-3-hydroxytetradecanoyl-[acyl-carrier-protein] and UDP-N-acetyl-alpha-D-glucosamine: step 6/6.</text>
</comment>
<dbReference type="GO" id="GO:0009029">
    <property type="term" value="F:lipid-A 4'-kinase activity"/>
    <property type="evidence" value="ECO:0007669"/>
    <property type="project" value="UniProtKB-UniRule"/>
</dbReference>
<dbReference type="GO" id="GO:0009244">
    <property type="term" value="P:lipopolysaccharide core region biosynthetic process"/>
    <property type="evidence" value="ECO:0007669"/>
    <property type="project" value="TreeGrafter"/>
</dbReference>
<dbReference type="SUPFAM" id="SSF52540">
    <property type="entry name" value="P-loop containing nucleoside triphosphate hydrolases"/>
    <property type="match status" value="1"/>
</dbReference>
<evidence type="ECO:0000256" key="10">
    <source>
        <dbReference type="ARBA" id="ARBA00022840"/>
    </source>
</evidence>
<evidence type="ECO:0000256" key="9">
    <source>
        <dbReference type="ARBA" id="ARBA00022777"/>
    </source>
</evidence>
<proteinExistence type="inferred from homology"/>
<dbReference type="Proteomes" id="UP000248688">
    <property type="component" value="Chromosome"/>
</dbReference>
<comment type="function">
    <text evidence="1 13">Transfers the gamma-phosphate of ATP to the 4'-position of a tetraacyldisaccharide 1-phosphate intermediate (termed DS-1-P) to form tetraacyldisaccharide 1,4'-bis-phosphate (lipid IVA).</text>
</comment>
<keyword evidence="7 13" id="KW-0808">Transferase</keyword>
<dbReference type="NCBIfam" id="TIGR00682">
    <property type="entry name" value="lpxK"/>
    <property type="match status" value="1"/>
</dbReference>
<dbReference type="HAMAP" id="MF_00409">
    <property type="entry name" value="LpxK"/>
    <property type="match status" value="1"/>
</dbReference>
<reference evidence="14 15" key="1">
    <citation type="submission" date="2018-06" db="EMBL/GenBank/DDBJ databases">
        <title>Echinicola strongylocentroti sp. nov., isolated from a sea urchin Strongylocentrotus intermedius.</title>
        <authorList>
            <person name="Bae S.S."/>
        </authorList>
    </citation>
    <scope>NUCLEOTIDE SEQUENCE [LARGE SCALE GENOMIC DNA]</scope>
    <source>
        <strain evidence="14 15">MEBiC08714</strain>
    </source>
</reference>
<gene>
    <name evidence="13 14" type="primary">lpxK</name>
    <name evidence="14" type="ORF">DN752_17365</name>
</gene>
<evidence type="ECO:0000256" key="7">
    <source>
        <dbReference type="ARBA" id="ARBA00022679"/>
    </source>
</evidence>
<dbReference type="AlphaFoldDB" id="A0A2Z4IMD8"/>
<dbReference type="RefSeq" id="WP_112785130.1">
    <property type="nucleotide sequence ID" value="NZ_CP030041.1"/>
</dbReference>
<evidence type="ECO:0000256" key="2">
    <source>
        <dbReference type="ARBA" id="ARBA00004870"/>
    </source>
</evidence>
<evidence type="ECO:0000256" key="3">
    <source>
        <dbReference type="ARBA" id="ARBA00012071"/>
    </source>
</evidence>
<dbReference type="OrthoDB" id="9766423at2"/>
<dbReference type="KEGG" id="est:DN752_17365"/>
<keyword evidence="15" id="KW-1185">Reference proteome</keyword>
<evidence type="ECO:0000256" key="13">
    <source>
        <dbReference type="HAMAP-Rule" id="MF_00409"/>
    </source>
</evidence>
<dbReference type="Pfam" id="PF02606">
    <property type="entry name" value="LpxK"/>
    <property type="match status" value="1"/>
</dbReference>
<dbReference type="InterPro" id="IPR027417">
    <property type="entry name" value="P-loop_NTPase"/>
</dbReference>
<dbReference type="EMBL" id="CP030041">
    <property type="protein sequence ID" value="AWW31756.1"/>
    <property type="molecule type" value="Genomic_DNA"/>
</dbReference>
<evidence type="ECO:0000256" key="1">
    <source>
        <dbReference type="ARBA" id="ARBA00002274"/>
    </source>
</evidence>
<keyword evidence="6 13" id="KW-0441">Lipid A biosynthesis</keyword>
<protein>
    <recommendedName>
        <fullName evidence="4 13">Tetraacyldisaccharide 4'-kinase</fullName>
        <ecNumber evidence="3 13">2.7.1.130</ecNumber>
    </recommendedName>
    <alternativeName>
        <fullName evidence="12 13">Lipid A 4'-kinase</fullName>
    </alternativeName>
</protein>
<dbReference type="UniPathway" id="UPA00359">
    <property type="reaction ID" value="UER00482"/>
</dbReference>
<feature type="binding site" evidence="13">
    <location>
        <begin position="47"/>
        <end position="54"/>
    </location>
    <ligand>
        <name>ATP</name>
        <dbReference type="ChEBI" id="CHEBI:30616"/>
    </ligand>
</feature>
<keyword evidence="11 13" id="KW-0443">Lipid metabolism</keyword>
<keyword evidence="10 13" id="KW-0067">ATP-binding</keyword>